<dbReference type="Pfam" id="PF07729">
    <property type="entry name" value="FCD"/>
    <property type="match status" value="1"/>
</dbReference>
<dbReference type="Proteomes" id="UP000231553">
    <property type="component" value="Unassembled WGS sequence"/>
</dbReference>
<dbReference type="GO" id="GO:0003677">
    <property type="term" value="F:DNA binding"/>
    <property type="evidence" value="ECO:0007669"/>
    <property type="project" value="UniProtKB-KW"/>
</dbReference>
<dbReference type="RefSeq" id="WP_100161230.1">
    <property type="nucleotide sequence ID" value="NZ_PGTB01000005.1"/>
</dbReference>
<evidence type="ECO:0000259" key="4">
    <source>
        <dbReference type="PROSITE" id="PS50949"/>
    </source>
</evidence>
<feature type="domain" description="HTH gntR-type" evidence="4">
    <location>
        <begin position="10"/>
        <end position="77"/>
    </location>
</feature>
<evidence type="ECO:0000313" key="5">
    <source>
        <dbReference type="EMBL" id="PJE38043.1"/>
    </source>
</evidence>
<dbReference type="AlphaFoldDB" id="A0A2M8J5J2"/>
<dbReference type="PANTHER" id="PTHR43537">
    <property type="entry name" value="TRANSCRIPTIONAL REGULATOR, GNTR FAMILY"/>
    <property type="match status" value="1"/>
</dbReference>
<dbReference type="InterPro" id="IPR008920">
    <property type="entry name" value="TF_FadR/GntR_C"/>
</dbReference>
<dbReference type="InterPro" id="IPR011711">
    <property type="entry name" value="GntR_C"/>
</dbReference>
<dbReference type="SUPFAM" id="SSF46785">
    <property type="entry name" value="Winged helix' DNA-binding domain"/>
    <property type="match status" value="1"/>
</dbReference>
<dbReference type="GO" id="GO:0003700">
    <property type="term" value="F:DNA-binding transcription factor activity"/>
    <property type="evidence" value="ECO:0007669"/>
    <property type="project" value="InterPro"/>
</dbReference>
<keyword evidence="1" id="KW-0805">Transcription regulation</keyword>
<dbReference type="PANTHER" id="PTHR43537:SF5">
    <property type="entry name" value="UXU OPERON TRANSCRIPTIONAL REGULATOR"/>
    <property type="match status" value="1"/>
</dbReference>
<evidence type="ECO:0000256" key="3">
    <source>
        <dbReference type="ARBA" id="ARBA00023163"/>
    </source>
</evidence>
<reference evidence="5 6" key="1">
    <citation type="journal article" date="2018" name="Int. J. Syst. Evol. Microbiol.">
        <title>Pseudooceanicola lipolyticus sp. nov., a marine alphaproteobacterium, reclassification of Oceanicola flagellatus as Pseudooceanicola flagellatus comb. nov. and emended description of the genus Pseudooceanicola.</title>
        <authorList>
            <person name="Huang M.-M."/>
            <person name="Guo L.-L."/>
            <person name="Wu Y.-H."/>
            <person name="Lai Q.-L."/>
            <person name="Shao Z.-Z."/>
            <person name="Wang C.-S."/>
            <person name="Wu M."/>
            <person name="Xu X.-W."/>
        </authorList>
    </citation>
    <scope>NUCLEOTIDE SEQUENCE [LARGE SCALE GENOMIC DNA]</scope>
    <source>
        <strain evidence="5 6">157</strain>
    </source>
</reference>
<dbReference type="OrthoDB" id="7618373at2"/>
<dbReference type="SMART" id="SM00895">
    <property type="entry name" value="FCD"/>
    <property type="match status" value="1"/>
</dbReference>
<accession>A0A2M8J5J2</accession>
<evidence type="ECO:0000256" key="1">
    <source>
        <dbReference type="ARBA" id="ARBA00023015"/>
    </source>
</evidence>
<keyword evidence="2" id="KW-0238">DNA-binding</keyword>
<dbReference type="PROSITE" id="PS50949">
    <property type="entry name" value="HTH_GNTR"/>
    <property type="match status" value="1"/>
</dbReference>
<dbReference type="Pfam" id="PF00392">
    <property type="entry name" value="GntR"/>
    <property type="match status" value="1"/>
</dbReference>
<dbReference type="Gene3D" id="1.20.120.530">
    <property type="entry name" value="GntR ligand-binding domain-like"/>
    <property type="match status" value="1"/>
</dbReference>
<keyword evidence="3" id="KW-0804">Transcription</keyword>
<dbReference type="InterPro" id="IPR036388">
    <property type="entry name" value="WH-like_DNA-bd_sf"/>
</dbReference>
<sequence>MYVPLRDRTQPLAQMVYQGLLQDIAARRRLAGERLVEAEIARALDVSRTPVREALNRLENDGLIESAKPTGYVVTCPSMDDVRDIFEIRRALEPVAFASVVRDATPELAADLTRRQEAIEQAETPAASAQANSAFRTFWLDRIRNQRLRDTLLRFHMQVHLVRAATLHSEAGRTAAKAGTRRLAQAYCDRDEIAAHAAMQDFVDAALSFFEQAEAEGALQTHPAPERRGQ</sequence>
<dbReference type="Gene3D" id="1.10.10.10">
    <property type="entry name" value="Winged helix-like DNA-binding domain superfamily/Winged helix DNA-binding domain"/>
    <property type="match status" value="1"/>
</dbReference>
<name>A0A2M8J5J2_9RHOB</name>
<dbReference type="CDD" id="cd07377">
    <property type="entry name" value="WHTH_GntR"/>
    <property type="match status" value="1"/>
</dbReference>
<proteinExistence type="predicted"/>
<dbReference type="SMART" id="SM00345">
    <property type="entry name" value="HTH_GNTR"/>
    <property type="match status" value="1"/>
</dbReference>
<evidence type="ECO:0000313" key="6">
    <source>
        <dbReference type="Proteomes" id="UP000231553"/>
    </source>
</evidence>
<gene>
    <name evidence="5" type="ORF">CVM52_03580</name>
</gene>
<dbReference type="EMBL" id="PGTB01000005">
    <property type="protein sequence ID" value="PJE38043.1"/>
    <property type="molecule type" value="Genomic_DNA"/>
</dbReference>
<organism evidence="5 6">
    <name type="scientific">Pseudooceanicola lipolyticus</name>
    <dbReference type="NCBI Taxonomy" id="2029104"/>
    <lineage>
        <taxon>Bacteria</taxon>
        <taxon>Pseudomonadati</taxon>
        <taxon>Pseudomonadota</taxon>
        <taxon>Alphaproteobacteria</taxon>
        <taxon>Rhodobacterales</taxon>
        <taxon>Paracoccaceae</taxon>
        <taxon>Pseudooceanicola</taxon>
    </lineage>
</organism>
<protein>
    <recommendedName>
        <fullName evidence="4">HTH gntR-type domain-containing protein</fullName>
    </recommendedName>
</protein>
<comment type="caution">
    <text evidence="5">The sequence shown here is derived from an EMBL/GenBank/DDBJ whole genome shotgun (WGS) entry which is preliminary data.</text>
</comment>
<dbReference type="PRINTS" id="PR00035">
    <property type="entry name" value="HTHGNTR"/>
</dbReference>
<dbReference type="InterPro" id="IPR000524">
    <property type="entry name" value="Tscrpt_reg_HTH_GntR"/>
</dbReference>
<keyword evidence="6" id="KW-1185">Reference proteome</keyword>
<dbReference type="SUPFAM" id="SSF48008">
    <property type="entry name" value="GntR ligand-binding domain-like"/>
    <property type="match status" value="1"/>
</dbReference>
<evidence type="ECO:0000256" key="2">
    <source>
        <dbReference type="ARBA" id="ARBA00023125"/>
    </source>
</evidence>
<dbReference type="InterPro" id="IPR036390">
    <property type="entry name" value="WH_DNA-bd_sf"/>
</dbReference>